<dbReference type="InterPro" id="IPR018962">
    <property type="entry name" value="DUF1995"/>
</dbReference>
<keyword evidence="1" id="KW-0732">Signal</keyword>
<reference evidence="3" key="1">
    <citation type="submission" date="2020-06" db="EMBL/GenBank/DDBJ databases">
        <authorList>
            <consortium name="Plant Systems Biology data submission"/>
        </authorList>
    </citation>
    <scope>NUCLEOTIDE SEQUENCE</scope>
    <source>
        <strain evidence="3">D6</strain>
    </source>
</reference>
<dbReference type="PANTHER" id="PTHR35509:SF4">
    <property type="entry name" value="DUF1995 DOMAIN-CONTAINING PROTEIN"/>
    <property type="match status" value="1"/>
</dbReference>
<accession>A0A9N8DTL0</accession>
<dbReference type="OrthoDB" id="188598at2759"/>
<dbReference type="AlphaFoldDB" id="A0A9N8DTL0"/>
<feature type="domain" description="DUF1995" evidence="2">
    <location>
        <begin position="26"/>
        <end position="246"/>
    </location>
</feature>
<protein>
    <recommendedName>
        <fullName evidence="2">DUF1995 domain-containing protein</fullName>
    </recommendedName>
</protein>
<dbReference type="PANTHER" id="PTHR35509">
    <property type="entry name" value="DOMAIN PROTEIN, PUTATIVE (DUF1995)-RELATED"/>
    <property type="match status" value="1"/>
</dbReference>
<feature type="signal peptide" evidence="1">
    <location>
        <begin position="1"/>
        <end position="23"/>
    </location>
</feature>
<evidence type="ECO:0000259" key="2">
    <source>
        <dbReference type="Pfam" id="PF09353"/>
    </source>
</evidence>
<dbReference type="InterPro" id="IPR053021">
    <property type="entry name" value="Chloroplast_ADK"/>
</dbReference>
<feature type="chain" id="PRO_5040257666" description="DUF1995 domain-containing protein" evidence="1">
    <location>
        <begin position="24"/>
        <end position="278"/>
    </location>
</feature>
<proteinExistence type="predicted"/>
<sequence>MMQTVAKRSLALASIWAIACVSALVPQSPVEQTRLAVRSLKKAIDDCNEQGKAKRFYVDYLIPLPPETQAEDIDPWPGGLAQMYPYAETILKEVLGGIVGDEAGSCSSQVISQSDCCGFFVQESTVSPKNDIGAILFPGVDQLDKMQEIDAMVGKDRTLILFNRQFQRPVDFGFVGKGRAQTEIFDKYSWGFAFQEIACRGEDVKLTFEYPLWESCVICDEDLELGPQQVDLLAASKERPVYEDLKKEINIKLPEPLWMRKMGEVERKGFKFQRGDNQ</sequence>
<name>A0A9N8DTL0_9STRA</name>
<dbReference type="PROSITE" id="PS51257">
    <property type="entry name" value="PROKAR_LIPOPROTEIN"/>
    <property type="match status" value="1"/>
</dbReference>
<keyword evidence="4" id="KW-1185">Reference proteome</keyword>
<evidence type="ECO:0000313" key="3">
    <source>
        <dbReference type="EMBL" id="CAB9508095.1"/>
    </source>
</evidence>
<evidence type="ECO:0000313" key="4">
    <source>
        <dbReference type="Proteomes" id="UP001153069"/>
    </source>
</evidence>
<comment type="caution">
    <text evidence="3">The sequence shown here is derived from an EMBL/GenBank/DDBJ whole genome shotgun (WGS) entry which is preliminary data.</text>
</comment>
<evidence type="ECO:0000256" key="1">
    <source>
        <dbReference type="SAM" id="SignalP"/>
    </source>
</evidence>
<dbReference type="Proteomes" id="UP001153069">
    <property type="component" value="Unassembled WGS sequence"/>
</dbReference>
<gene>
    <name evidence="3" type="ORF">SEMRO_333_G119610.1</name>
</gene>
<dbReference type="EMBL" id="CAICTM010000332">
    <property type="protein sequence ID" value="CAB9508095.1"/>
    <property type="molecule type" value="Genomic_DNA"/>
</dbReference>
<dbReference type="Pfam" id="PF09353">
    <property type="entry name" value="DUF1995"/>
    <property type="match status" value="1"/>
</dbReference>
<organism evidence="3 4">
    <name type="scientific">Seminavis robusta</name>
    <dbReference type="NCBI Taxonomy" id="568900"/>
    <lineage>
        <taxon>Eukaryota</taxon>
        <taxon>Sar</taxon>
        <taxon>Stramenopiles</taxon>
        <taxon>Ochrophyta</taxon>
        <taxon>Bacillariophyta</taxon>
        <taxon>Bacillariophyceae</taxon>
        <taxon>Bacillariophycidae</taxon>
        <taxon>Naviculales</taxon>
        <taxon>Naviculaceae</taxon>
        <taxon>Seminavis</taxon>
    </lineage>
</organism>